<dbReference type="EMBL" id="RHHQ01000019">
    <property type="protein sequence ID" value="RNB82729.1"/>
    <property type="molecule type" value="Genomic_DNA"/>
</dbReference>
<evidence type="ECO:0000313" key="4">
    <source>
        <dbReference type="Proteomes" id="UP000271031"/>
    </source>
</evidence>
<dbReference type="GO" id="GO:0016787">
    <property type="term" value="F:hydrolase activity"/>
    <property type="evidence" value="ECO:0007669"/>
    <property type="project" value="UniProtKB-ARBA"/>
</dbReference>
<sequence length="504" mass="57106">MKKASRFEKVAARCWNVLNEGKPFTPVFIIGLFLLYHAGEWSQLSFWQDGGMAFLWTLPLLALYFTYDFPLHLRTFLWIPFAAAYWLWGGSYLFGLFGLAIGLYFFFTVIFWGTIYYHLRIGTTLWNFTRFWKLVLKNSDSTSGNAQEQIPKFLTLLVVIESAFRLQEIGHQAAGSLVYLYFAATVALFSYLVHRLLFTWKPKEYETYTQNAPADKPLAKKVYMVVIDGCNKDRLEVARSPFLDWLKENGTEFRNMETVYPARTVVCFSSMFTGTYPRYHGIKSNMVYKHGINTESIFDCLRAIGKKGIMLAVAHLVDAFGDDVYTYTAVTKNDVVDTKIINRAKQIVEEEDPDLLIVQLISTDQTGHSRGVFYDEYLEKIAEADALVADFYEWLKARGELEDAAFIVCADHGQSDGIGGHGHLDEGERFVPFIVHGPMIEKGVKVDSWQSLVSVAPTIAYLMGAPYPKEARGPVLTDAIAPSTLQTGEKTNGRADSYYRHSGA</sequence>
<evidence type="ECO:0000313" key="3">
    <source>
        <dbReference type="EMBL" id="RNB82729.1"/>
    </source>
</evidence>
<gene>
    <name evidence="3" type="ORF">EDM56_22760</name>
</gene>
<feature type="compositionally biased region" description="Basic and acidic residues" evidence="1">
    <location>
        <begin position="491"/>
        <end position="504"/>
    </location>
</feature>
<dbReference type="InterPro" id="IPR000917">
    <property type="entry name" value="Sulfatase_N"/>
</dbReference>
<evidence type="ECO:0000256" key="1">
    <source>
        <dbReference type="SAM" id="MobiDB-lite"/>
    </source>
</evidence>
<reference evidence="3 4" key="1">
    <citation type="submission" date="2018-10" db="EMBL/GenBank/DDBJ databases">
        <title>Phylogenomics of Brevibacillus.</title>
        <authorList>
            <person name="Dunlap C."/>
        </authorList>
    </citation>
    <scope>NUCLEOTIDE SEQUENCE [LARGE SCALE GENOMIC DNA]</scope>
    <source>
        <strain evidence="3 4">JCM 15716</strain>
    </source>
</reference>
<organism evidence="3 4">
    <name type="scientific">Brevibacillus fluminis</name>
    <dbReference type="NCBI Taxonomy" id="511487"/>
    <lineage>
        <taxon>Bacteria</taxon>
        <taxon>Bacillati</taxon>
        <taxon>Bacillota</taxon>
        <taxon>Bacilli</taxon>
        <taxon>Bacillales</taxon>
        <taxon>Paenibacillaceae</taxon>
        <taxon>Brevibacillus</taxon>
    </lineage>
</organism>
<dbReference type="AlphaFoldDB" id="A0A3M8D4T7"/>
<dbReference type="Pfam" id="PF00884">
    <property type="entry name" value="Sulfatase"/>
    <property type="match status" value="1"/>
</dbReference>
<comment type="caution">
    <text evidence="3">The sequence shown here is derived from an EMBL/GenBank/DDBJ whole genome shotgun (WGS) entry which is preliminary data.</text>
</comment>
<evidence type="ECO:0000259" key="2">
    <source>
        <dbReference type="Pfam" id="PF00884"/>
    </source>
</evidence>
<accession>A0A3M8D4T7</accession>
<dbReference type="InterPro" id="IPR017850">
    <property type="entry name" value="Alkaline_phosphatase_core_sf"/>
</dbReference>
<dbReference type="RefSeq" id="WP_122920226.1">
    <property type="nucleotide sequence ID" value="NZ_RHHQ01000019.1"/>
</dbReference>
<dbReference type="SUPFAM" id="SSF53649">
    <property type="entry name" value="Alkaline phosphatase-like"/>
    <property type="match status" value="1"/>
</dbReference>
<feature type="domain" description="Sulfatase N-terminal" evidence="2">
    <location>
        <begin position="238"/>
        <end position="465"/>
    </location>
</feature>
<dbReference type="Proteomes" id="UP000271031">
    <property type="component" value="Unassembled WGS sequence"/>
</dbReference>
<dbReference type="Gene3D" id="3.40.720.10">
    <property type="entry name" value="Alkaline Phosphatase, subunit A"/>
    <property type="match status" value="2"/>
</dbReference>
<feature type="region of interest" description="Disordered" evidence="1">
    <location>
        <begin position="482"/>
        <end position="504"/>
    </location>
</feature>
<proteinExistence type="predicted"/>
<name>A0A3M8D4T7_9BACL</name>
<keyword evidence="4" id="KW-1185">Reference proteome</keyword>
<dbReference type="PANTHER" id="PTHR10151:SF120">
    <property type="entry name" value="BIS(5'-ADENOSYL)-TRIPHOSPHATASE"/>
    <property type="match status" value="1"/>
</dbReference>
<dbReference type="OrthoDB" id="9779418at2"/>
<protein>
    <submittedName>
        <fullName evidence="3">Alkaline phosphatase family protein</fullName>
    </submittedName>
</protein>
<dbReference type="PANTHER" id="PTHR10151">
    <property type="entry name" value="ECTONUCLEOTIDE PYROPHOSPHATASE/PHOSPHODIESTERASE"/>
    <property type="match status" value="1"/>
</dbReference>